<sequence length="626" mass="70329">MAKTSRNSPFPTPKTTDTSKMEISSSPTKTLETDIIQENPIEEQQLESPRRSMRRRKLVGEDDEEETPEQSQGEEEETAPVPSKGTVSSSSKKRVERSESRYVLGFCVDLEWANKIEFLELTSILKEQGMEFLFEFAFNNALVPLAMDEFCANFVNTNGTCTTEVRGKKIRFNQATLSKVWEVPCKGTDLYFKRKGTVSFPNFPQDKILEYFGGTAGQNKLNHNLLSPIHKVLFNLVWRALIPRTEKRNEVGLLDMCYMFCLDQHIQINFPSLFIQHLTHCIENHCVIGYRALITSLLHHFEVRLTGWTTIGVKQGNILNEKTLNGLGLSGQEGVIIQGRMASSSSGKRKMPKLDLEEDNDVILDNPVPKPEEPKPKRRKHIATKPKPSVPLRVRKSTRRKIAPVPVPSNEDSPLVLSDNEEQVPSTLKEPIPPPSPKLSVPFTKILSISPSSFSVPSSFEQLKDEIKGPNPFASTSTTLPPTPPFLPPIYHPSPSVSIPGTDEPSTQTSPVPSQHPPSVSSSKGKEQENPDDTNWVNEVCLPAQHMIKFYNHLHWTLDAKTDTMLSLMKKLSDTVVAQQQKMETMAHTLEELKAQVELHHGVVMKKLEDVVEEEVVEEHHSPSLS</sequence>
<feature type="compositionally biased region" description="Low complexity" evidence="1">
    <location>
        <begin position="505"/>
        <end position="523"/>
    </location>
</feature>
<dbReference type="AlphaFoldDB" id="Q20CE5"/>
<feature type="compositionally biased region" description="Polar residues" evidence="1">
    <location>
        <begin position="1"/>
        <end position="30"/>
    </location>
</feature>
<feature type="region of interest" description="Disordered" evidence="1">
    <location>
        <begin position="1"/>
        <end position="92"/>
    </location>
</feature>
<organism evidence="2">
    <name type="scientific">Beta vulgaris</name>
    <name type="common">Sugar beet</name>
    <dbReference type="NCBI Taxonomy" id="161934"/>
    <lineage>
        <taxon>Eukaryota</taxon>
        <taxon>Viridiplantae</taxon>
        <taxon>Streptophyta</taxon>
        <taxon>Embryophyta</taxon>
        <taxon>Tracheophyta</taxon>
        <taxon>Spermatophyta</taxon>
        <taxon>Magnoliopsida</taxon>
        <taxon>eudicotyledons</taxon>
        <taxon>Gunneridae</taxon>
        <taxon>Pentapetalae</taxon>
        <taxon>Caryophyllales</taxon>
        <taxon>Chenopodiaceae</taxon>
        <taxon>Betoideae</taxon>
        <taxon>Beta</taxon>
    </lineage>
</organism>
<feature type="compositionally biased region" description="Basic residues" evidence="1">
    <location>
        <begin position="393"/>
        <end position="402"/>
    </location>
</feature>
<feature type="compositionally biased region" description="Acidic residues" evidence="1">
    <location>
        <begin position="61"/>
        <end position="78"/>
    </location>
</feature>
<feature type="region of interest" description="Disordered" evidence="1">
    <location>
        <begin position="461"/>
        <end position="534"/>
    </location>
</feature>
<dbReference type="EMBL" id="DQ374026">
    <property type="protein sequence ID" value="ABD83280.1"/>
    <property type="molecule type" value="Genomic_DNA"/>
</dbReference>
<evidence type="ECO:0000313" key="2">
    <source>
        <dbReference type="EMBL" id="ABD83280.1"/>
    </source>
</evidence>
<protein>
    <submittedName>
        <fullName evidence="2">Fgenesh protein 21</fullName>
    </submittedName>
</protein>
<name>Q20CE5_BETVU</name>
<feature type="region of interest" description="Disordered" evidence="1">
    <location>
        <begin position="340"/>
        <end position="436"/>
    </location>
</feature>
<evidence type="ECO:0000256" key="1">
    <source>
        <dbReference type="SAM" id="MobiDB-lite"/>
    </source>
</evidence>
<reference evidence="2" key="1">
    <citation type="journal article" date="2006" name="Mol. Genet. Genomics">
        <title>A complete physical map of a wild beet (Beta procumbens) translocation in sugar beet.</title>
        <authorList>
            <person name="Schulte D."/>
            <person name="Cai D."/>
            <person name="Kleine M."/>
            <person name="Fan L."/>
            <person name="Wang S."/>
            <person name="Jung C."/>
        </authorList>
    </citation>
    <scope>NUCLEOTIDE SEQUENCE</scope>
</reference>
<proteinExistence type="predicted"/>
<feature type="compositionally biased region" description="Pro residues" evidence="1">
    <location>
        <begin position="481"/>
        <end position="492"/>
    </location>
</feature>
<accession>Q20CE5</accession>